<comment type="caution">
    <text evidence="1">The sequence shown here is derived from an EMBL/GenBank/DDBJ whole genome shotgun (WGS) entry which is preliminary data.</text>
</comment>
<evidence type="ECO:0000313" key="1">
    <source>
        <dbReference type="EMBL" id="KAI0501692.1"/>
    </source>
</evidence>
<reference evidence="1" key="1">
    <citation type="journal article" date="2022" name="Front. Genet.">
        <title>Chromosome-Scale Assembly of the Dendrobium nobile Genome Provides Insights Into the Molecular Mechanism of the Biosynthesis of the Medicinal Active Ingredient of Dendrobium.</title>
        <authorList>
            <person name="Xu Q."/>
            <person name="Niu S.-C."/>
            <person name="Li K.-L."/>
            <person name="Zheng P.-J."/>
            <person name="Zhang X.-J."/>
            <person name="Jia Y."/>
            <person name="Liu Y."/>
            <person name="Niu Y.-X."/>
            <person name="Yu L.-H."/>
            <person name="Chen D.-F."/>
            <person name="Zhang G.-Q."/>
        </authorList>
    </citation>
    <scope>NUCLEOTIDE SEQUENCE</scope>
    <source>
        <tissue evidence="1">Leaf</tissue>
    </source>
</reference>
<gene>
    <name evidence="1" type="ORF">KFK09_016637</name>
</gene>
<evidence type="ECO:0000313" key="2">
    <source>
        <dbReference type="Proteomes" id="UP000829196"/>
    </source>
</evidence>
<dbReference type="EMBL" id="JAGYWB010000012">
    <property type="protein sequence ID" value="KAI0501692.1"/>
    <property type="molecule type" value="Genomic_DNA"/>
</dbReference>
<proteinExistence type="predicted"/>
<name>A0A8T3B164_DENNO</name>
<accession>A0A8T3B164</accession>
<dbReference type="Proteomes" id="UP000829196">
    <property type="component" value="Unassembled WGS sequence"/>
</dbReference>
<organism evidence="1 2">
    <name type="scientific">Dendrobium nobile</name>
    <name type="common">Orchid</name>
    <dbReference type="NCBI Taxonomy" id="94219"/>
    <lineage>
        <taxon>Eukaryota</taxon>
        <taxon>Viridiplantae</taxon>
        <taxon>Streptophyta</taxon>
        <taxon>Embryophyta</taxon>
        <taxon>Tracheophyta</taxon>
        <taxon>Spermatophyta</taxon>
        <taxon>Magnoliopsida</taxon>
        <taxon>Liliopsida</taxon>
        <taxon>Asparagales</taxon>
        <taxon>Orchidaceae</taxon>
        <taxon>Epidendroideae</taxon>
        <taxon>Malaxideae</taxon>
        <taxon>Dendrobiinae</taxon>
        <taxon>Dendrobium</taxon>
    </lineage>
</organism>
<keyword evidence="2" id="KW-1185">Reference proteome</keyword>
<dbReference type="AlphaFoldDB" id="A0A8T3B164"/>
<sequence length="144" mass="16676">MLLIFYNPLSSCMASPFNFQFQLTGCRLQIVSSNPKCLNIGKKWKDTHRYGHVALSFNARFLIHYMSISFNMMAISFLNCVELKFFVGMRISFYNFEKELICDLSISFNSFITSLTVIAITHRLVKSELLIYYHFTCSYGNSLA</sequence>
<protein>
    <submittedName>
        <fullName evidence="1">Uncharacterized protein</fullName>
    </submittedName>
</protein>